<protein>
    <submittedName>
        <fullName evidence="1">Uncharacterized protein</fullName>
    </submittedName>
</protein>
<dbReference type="EMBL" id="LAZR01042270">
    <property type="protein sequence ID" value="KKL09931.1"/>
    <property type="molecule type" value="Genomic_DNA"/>
</dbReference>
<comment type="caution">
    <text evidence="1">The sequence shown here is derived from an EMBL/GenBank/DDBJ whole genome shotgun (WGS) entry which is preliminary data.</text>
</comment>
<reference evidence="1" key="1">
    <citation type="journal article" date="2015" name="Nature">
        <title>Complex archaea that bridge the gap between prokaryotes and eukaryotes.</title>
        <authorList>
            <person name="Spang A."/>
            <person name="Saw J.H."/>
            <person name="Jorgensen S.L."/>
            <person name="Zaremba-Niedzwiedzka K."/>
            <person name="Martijn J."/>
            <person name="Lind A.E."/>
            <person name="van Eijk R."/>
            <person name="Schleper C."/>
            <person name="Guy L."/>
            <person name="Ettema T.J."/>
        </authorList>
    </citation>
    <scope>NUCLEOTIDE SEQUENCE</scope>
</reference>
<name>A0A0F9CWA3_9ZZZZ</name>
<accession>A0A0F9CWA3</accession>
<sequence>MGREPRLDLQYLTRQKVGFDANGCGHPLRLRISAQPVEYLCADPVVVATRAGLQGGQRGSRQHLPDLRRLRQARQLHRNLRHWLSAV</sequence>
<gene>
    <name evidence="1" type="ORF">LCGC14_2560930</name>
</gene>
<evidence type="ECO:0000313" key="1">
    <source>
        <dbReference type="EMBL" id="KKL09931.1"/>
    </source>
</evidence>
<dbReference type="AlphaFoldDB" id="A0A0F9CWA3"/>
<proteinExistence type="predicted"/>
<organism evidence="1">
    <name type="scientific">marine sediment metagenome</name>
    <dbReference type="NCBI Taxonomy" id="412755"/>
    <lineage>
        <taxon>unclassified sequences</taxon>
        <taxon>metagenomes</taxon>
        <taxon>ecological metagenomes</taxon>
    </lineage>
</organism>